<keyword evidence="7" id="KW-1185">Reference proteome</keyword>
<evidence type="ECO:0000256" key="5">
    <source>
        <dbReference type="SAM" id="Phobius"/>
    </source>
</evidence>
<dbReference type="Pfam" id="PF05719">
    <property type="entry name" value="GPP34"/>
    <property type="match status" value="1"/>
</dbReference>
<keyword evidence="5" id="KW-0812">Transmembrane</keyword>
<keyword evidence="2" id="KW-0333">Golgi apparatus</keyword>
<proteinExistence type="predicted"/>
<dbReference type="InterPro" id="IPR008628">
    <property type="entry name" value="GPP34-like"/>
</dbReference>
<evidence type="ECO:0000256" key="4">
    <source>
        <dbReference type="ARBA" id="ARBA00023136"/>
    </source>
</evidence>
<dbReference type="Gene3D" id="1.10.3630.10">
    <property type="entry name" value="yeast vps74-n-term truncation variant domain like"/>
    <property type="match status" value="1"/>
</dbReference>
<keyword evidence="4 5" id="KW-0472">Membrane</keyword>
<accession>A0ABT8KHD7</accession>
<dbReference type="Proteomes" id="UP001172082">
    <property type="component" value="Unassembled WGS sequence"/>
</dbReference>
<comment type="caution">
    <text evidence="6">The sequence shown here is derived from an EMBL/GenBank/DDBJ whole genome shotgun (WGS) entry which is preliminary data.</text>
</comment>
<keyword evidence="5" id="KW-1133">Transmembrane helix</keyword>
<dbReference type="RefSeq" id="WP_346750151.1">
    <property type="nucleotide sequence ID" value="NZ_JAUJEA010000001.1"/>
</dbReference>
<evidence type="ECO:0000313" key="7">
    <source>
        <dbReference type="Proteomes" id="UP001172082"/>
    </source>
</evidence>
<dbReference type="InterPro" id="IPR038261">
    <property type="entry name" value="GPP34-like_sf"/>
</dbReference>
<evidence type="ECO:0000313" key="6">
    <source>
        <dbReference type="EMBL" id="MDN5200125.1"/>
    </source>
</evidence>
<organism evidence="6 7">
    <name type="scientific">Splendidivirga corallicola</name>
    <dbReference type="NCBI Taxonomy" id="3051826"/>
    <lineage>
        <taxon>Bacteria</taxon>
        <taxon>Pseudomonadati</taxon>
        <taxon>Bacteroidota</taxon>
        <taxon>Cytophagia</taxon>
        <taxon>Cytophagales</taxon>
        <taxon>Splendidivirgaceae</taxon>
        <taxon>Splendidivirga</taxon>
    </lineage>
</organism>
<comment type="subcellular location">
    <subcellularLocation>
        <location evidence="1">Golgi apparatus membrane</location>
        <topology evidence="1">Peripheral membrane protein</topology>
        <orientation evidence="1">Cytoplasmic side</orientation>
    </subcellularLocation>
</comment>
<evidence type="ECO:0000256" key="2">
    <source>
        <dbReference type="ARBA" id="ARBA00023034"/>
    </source>
</evidence>
<evidence type="ECO:0000256" key="3">
    <source>
        <dbReference type="ARBA" id="ARBA00023121"/>
    </source>
</evidence>
<name>A0ABT8KHD7_9BACT</name>
<evidence type="ECO:0000256" key="1">
    <source>
        <dbReference type="ARBA" id="ARBA00004255"/>
    </source>
</evidence>
<protein>
    <submittedName>
        <fullName evidence="6">GPP34 family phosphoprotein</fullName>
    </submittedName>
</protein>
<keyword evidence="3" id="KW-0446">Lipid-binding</keyword>
<sequence>MQTLQLSEKLILLGIDTQRGSLVTTHLGMVYSLSGILLYELIKQNKIKIDDNNKLNIVSSGRNDNPMHNLALELIAQDKKARKLSFWISRLARNGRKIQNYYIRQLIEKRILEQKEQRTLWIFKSKRYPIVNIKHKDELIRTLKDFIQYESNLSDDMTLLVCLSYTCNLLRQIFLEKDGLRNAKHKIKNLI</sequence>
<gene>
    <name evidence="6" type="ORF">QQ008_02100</name>
</gene>
<dbReference type="EMBL" id="JAUJEA010000001">
    <property type="protein sequence ID" value="MDN5200125.1"/>
    <property type="molecule type" value="Genomic_DNA"/>
</dbReference>
<feature type="transmembrane region" description="Helical" evidence="5">
    <location>
        <begin position="20"/>
        <end position="39"/>
    </location>
</feature>
<reference evidence="6" key="1">
    <citation type="submission" date="2023-06" db="EMBL/GenBank/DDBJ databases">
        <title>Genomic of Parafulvivirga corallium.</title>
        <authorList>
            <person name="Wang G."/>
        </authorList>
    </citation>
    <scope>NUCLEOTIDE SEQUENCE</scope>
    <source>
        <strain evidence="6">BMA10</strain>
    </source>
</reference>